<feature type="domain" description="Methyl-accepting transducer" evidence="5">
    <location>
        <begin position="126"/>
        <end position="362"/>
    </location>
</feature>
<dbReference type="PANTHER" id="PTHR32089:SF112">
    <property type="entry name" value="LYSOZYME-LIKE PROTEIN-RELATED"/>
    <property type="match status" value="1"/>
</dbReference>
<dbReference type="EMBL" id="QTKU01000001">
    <property type="protein sequence ID" value="MBS8258835.1"/>
    <property type="molecule type" value="Genomic_DNA"/>
</dbReference>
<dbReference type="InterPro" id="IPR004089">
    <property type="entry name" value="MCPsignal_dom"/>
</dbReference>
<dbReference type="SMART" id="SM00304">
    <property type="entry name" value="HAMP"/>
    <property type="match status" value="1"/>
</dbReference>
<dbReference type="PANTHER" id="PTHR32089">
    <property type="entry name" value="METHYL-ACCEPTING CHEMOTAXIS PROTEIN MCPB"/>
    <property type="match status" value="1"/>
</dbReference>
<dbReference type="GO" id="GO:0004888">
    <property type="term" value="F:transmembrane signaling receptor activity"/>
    <property type="evidence" value="ECO:0007669"/>
    <property type="project" value="InterPro"/>
</dbReference>
<evidence type="ECO:0000259" key="5">
    <source>
        <dbReference type="PROSITE" id="PS50111"/>
    </source>
</evidence>
<dbReference type="Pfam" id="PF00672">
    <property type="entry name" value="HAMP"/>
    <property type="match status" value="1"/>
</dbReference>
<reference evidence="7" key="1">
    <citation type="submission" date="2018-08" db="EMBL/GenBank/DDBJ databases">
        <authorList>
            <person name="Jin W."/>
            <person name="Wang H."/>
            <person name="Yang Y."/>
            <person name="Li M."/>
            <person name="Liu J."/>
        </authorList>
    </citation>
    <scope>NUCLEOTIDE SEQUENCE</scope>
    <source>
        <strain evidence="7">AESS21</strain>
    </source>
</reference>
<proteinExistence type="inferred from homology"/>
<dbReference type="GO" id="GO:0007165">
    <property type="term" value="P:signal transduction"/>
    <property type="evidence" value="ECO:0007669"/>
    <property type="project" value="UniProtKB-KW"/>
</dbReference>
<comment type="caution">
    <text evidence="7">The sequence shown here is derived from an EMBL/GenBank/DDBJ whole genome shotgun (WGS) entry which is preliminary data.</text>
</comment>
<comment type="similarity">
    <text evidence="2">Belongs to the methyl-accepting chemotaxis (MCP) protein family.</text>
</comment>
<sequence length="386" mass="40756">MFSGLNKSSLRKAISVCRAVADGDFEARITNISETGEAAELMHAINLLIDRTDAYLRESKACLDYVGRNQHFRLIAEKGMVGSFKEAATSINKATLSIKEKHDDFCKLGSDFEGQLQDVVQSVTDTVGDLNVVSENVARACSEANEQSVMVAAGAEEASTNMHSVAASTEELTSSITEINRQVVSAAEIASGAVDKSRTMSREIDSLSHSSMKIGEVVQLINDIAAQTNLLALNATIEAARAGEMGRGFAIVAQEVKALASQTANATEDINAQISGLQSVTANAVEANAEISDAIERVSEISSAIASAVDQQTLATGEIAHNVEDAATGATNVTASIVGVQSATAETYEVSGRVVGAASNLQQQEINLQQLRRQMITFLETARKVG</sequence>
<dbReference type="PROSITE" id="PS50111">
    <property type="entry name" value="CHEMOTAXIS_TRANSDUC_2"/>
    <property type="match status" value="1"/>
</dbReference>
<organism evidence="7 8">
    <name type="scientific">Roseibium polysiphoniae</name>
    <dbReference type="NCBI Taxonomy" id="2571221"/>
    <lineage>
        <taxon>Bacteria</taxon>
        <taxon>Pseudomonadati</taxon>
        <taxon>Pseudomonadota</taxon>
        <taxon>Alphaproteobacteria</taxon>
        <taxon>Hyphomicrobiales</taxon>
        <taxon>Stappiaceae</taxon>
        <taxon>Roseibium</taxon>
    </lineage>
</organism>
<name>A0A944GRR0_9HYPH</name>
<dbReference type="InterPro" id="IPR004090">
    <property type="entry name" value="Chemotax_Me-accpt_rcpt"/>
</dbReference>
<feature type="domain" description="HAMP" evidence="6">
    <location>
        <begin position="10"/>
        <end position="57"/>
    </location>
</feature>
<evidence type="ECO:0000256" key="2">
    <source>
        <dbReference type="ARBA" id="ARBA00029447"/>
    </source>
</evidence>
<dbReference type="PRINTS" id="PR00260">
    <property type="entry name" value="CHEMTRNSDUCR"/>
</dbReference>
<keyword evidence="1 3" id="KW-0807">Transducer</keyword>
<dbReference type="SMART" id="SM00283">
    <property type="entry name" value="MA"/>
    <property type="match status" value="1"/>
</dbReference>
<evidence type="ECO:0000313" key="7">
    <source>
        <dbReference type="EMBL" id="MBS8258835.1"/>
    </source>
</evidence>
<dbReference type="AlphaFoldDB" id="A0A944GRR0"/>
<dbReference type="GO" id="GO:0016020">
    <property type="term" value="C:membrane"/>
    <property type="evidence" value="ECO:0007669"/>
    <property type="project" value="InterPro"/>
</dbReference>
<evidence type="ECO:0000313" key="8">
    <source>
        <dbReference type="Proteomes" id="UP000705379"/>
    </source>
</evidence>
<protein>
    <submittedName>
        <fullName evidence="7">Methyl-accepting chemotaxis protein</fullName>
    </submittedName>
</protein>
<feature type="coiled-coil region" evidence="4">
    <location>
        <begin position="354"/>
        <end position="381"/>
    </location>
</feature>
<dbReference type="RefSeq" id="WP_213214580.1">
    <property type="nucleotide sequence ID" value="NZ_QTKU01000001.1"/>
</dbReference>
<dbReference type="Pfam" id="PF00015">
    <property type="entry name" value="MCPsignal"/>
    <property type="match status" value="1"/>
</dbReference>
<keyword evidence="4" id="KW-0175">Coiled coil</keyword>
<dbReference type="Proteomes" id="UP000705379">
    <property type="component" value="Unassembled WGS sequence"/>
</dbReference>
<evidence type="ECO:0000259" key="6">
    <source>
        <dbReference type="PROSITE" id="PS50885"/>
    </source>
</evidence>
<dbReference type="InterPro" id="IPR003660">
    <property type="entry name" value="HAMP_dom"/>
</dbReference>
<reference evidence="7" key="2">
    <citation type="journal article" date="2021" name="Microorganisms">
        <title>Bacterial Dimethylsulfoniopropionate Biosynthesis in the East China Sea.</title>
        <authorList>
            <person name="Liu J."/>
            <person name="Zhang Y."/>
            <person name="Liu J."/>
            <person name="Zhong H."/>
            <person name="Williams B.T."/>
            <person name="Zheng Y."/>
            <person name="Curson A.R.J."/>
            <person name="Sun C."/>
            <person name="Sun H."/>
            <person name="Song D."/>
            <person name="Wagner Mackenzie B."/>
            <person name="Bermejo Martinez A."/>
            <person name="Todd J.D."/>
            <person name="Zhang X.H."/>
        </authorList>
    </citation>
    <scope>NUCLEOTIDE SEQUENCE</scope>
    <source>
        <strain evidence="7">AESS21</strain>
    </source>
</reference>
<evidence type="ECO:0000256" key="4">
    <source>
        <dbReference type="SAM" id="Coils"/>
    </source>
</evidence>
<dbReference type="Gene3D" id="1.10.287.950">
    <property type="entry name" value="Methyl-accepting chemotaxis protein"/>
    <property type="match status" value="1"/>
</dbReference>
<dbReference type="PROSITE" id="PS50885">
    <property type="entry name" value="HAMP"/>
    <property type="match status" value="1"/>
</dbReference>
<dbReference type="GO" id="GO:0006935">
    <property type="term" value="P:chemotaxis"/>
    <property type="evidence" value="ECO:0007669"/>
    <property type="project" value="InterPro"/>
</dbReference>
<evidence type="ECO:0000256" key="3">
    <source>
        <dbReference type="PROSITE-ProRule" id="PRU00284"/>
    </source>
</evidence>
<accession>A0A944GRR0</accession>
<evidence type="ECO:0000256" key="1">
    <source>
        <dbReference type="ARBA" id="ARBA00023224"/>
    </source>
</evidence>
<dbReference type="SUPFAM" id="SSF58104">
    <property type="entry name" value="Methyl-accepting chemotaxis protein (MCP) signaling domain"/>
    <property type="match status" value="1"/>
</dbReference>
<gene>
    <name evidence="7" type="ORF">DYI23_01275</name>
</gene>